<dbReference type="AlphaFoldDB" id="A0AAE3DH40"/>
<keyword evidence="11" id="KW-1185">Reference proteome</keyword>
<keyword evidence="2 8" id="KW-0813">Transport</keyword>
<dbReference type="InterPro" id="IPR003593">
    <property type="entry name" value="AAA+_ATPase"/>
</dbReference>
<comment type="similarity">
    <text evidence="8">Belongs to the ABC transporter superfamily. Energy-coupling factor EcfA family.</text>
</comment>
<reference evidence="10" key="1">
    <citation type="submission" date="2021-10" db="EMBL/GenBank/DDBJ databases">
        <title>Anaerobic single-cell dispensing facilitates the cultivation of human gut bacteria.</title>
        <authorList>
            <person name="Afrizal A."/>
        </authorList>
    </citation>
    <scope>NUCLEOTIDE SEQUENCE</scope>
    <source>
        <strain evidence="10">CLA-AA-H250</strain>
    </source>
</reference>
<evidence type="ECO:0000256" key="7">
    <source>
        <dbReference type="ARBA" id="ARBA00023136"/>
    </source>
</evidence>
<dbReference type="RefSeq" id="WP_308449276.1">
    <property type="nucleotide sequence ID" value="NZ_JAJEQC010000006.1"/>
</dbReference>
<evidence type="ECO:0000256" key="3">
    <source>
        <dbReference type="ARBA" id="ARBA00022475"/>
    </source>
</evidence>
<dbReference type="GO" id="GO:0016887">
    <property type="term" value="F:ATP hydrolysis activity"/>
    <property type="evidence" value="ECO:0007669"/>
    <property type="project" value="InterPro"/>
</dbReference>
<dbReference type="CDD" id="cd03225">
    <property type="entry name" value="ABC_cobalt_CbiO_domain1"/>
    <property type="match status" value="1"/>
</dbReference>
<dbReference type="SMART" id="SM00382">
    <property type="entry name" value="AAA"/>
    <property type="match status" value="1"/>
</dbReference>
<evidence type="ECO:0000256" key="2">
    <source>
        <dbReference type="ARBA" id="ARBA00022448"/>
    </source>
</evidence>
<dbReference type="Gene3D" id="3.40.50.300">
    <property type="entry name" value="P-loop containing nucleotide triphosphate hydrolases"/>
    <property type="match status" value="1"/>
</dbReference>
<evidence type="ECO:0000313" key="10">
    <source>
        <dbReference type="EMBL" id="MCC2136925.1"/>
    </source>
</evidence>
<keyword evidence="6" id="KW-1278">Translocase</keyword>
<sequence>MAILETKNLTYTYGVGTPFEKTAVENVNLSVEKGAFVGVIGHTGSGKSTLIQMLNGLIRPTSGQVLLNGEDIWTKPKEIRRVRFQVGMVFQYPEYQLFEETVIKDIMFGPKNMGLSDEEALKRAKEAAHFTDLKPELLEKSPFELSGGEKRRAAIAGVIAMDPEVLILDEPAAGLDPKGRDVILAQISEYHRQRGNTILLVSHSMEDIGRVADRVLVMNNAHAEMYDETRAVFSRGELLEPMGLRLPQITSIMRRLRKMGLPVSETVLNVDEAVMELLPLLKKRKEEDKNHAI</sequence>
<dbReference type="PANTHER" id="PTHR43553:SF27">
    <property type="entry name" value="ENERGY-COUPLING FACTOR TRANSPORTER ATP-BINDING PROTEIN ECFA2"/>
    <property type="match status" value="1"/>
</dbReference>
<evidence type="ECO:0000256" key="5">
    <source>
        <dbReference type="ARBA" id="ARBA00022840"/>
    </source>
</evidence>
<dbReference type="SUPFAM" id="SSF52540">
    <property type="entry name" value="P-loop containing nucleoside triphosphate hydrolases"/>
    <property type="match status" value="1"/>
</dbReference>
<dbReference type="GO" id="GO:0043190">
    <property type="term" value="C:ATP-binding cassette (ABC) transporter complex"/>
    <property type="evidence" value="ECO:0007669"/>
    <property type="project" value="TreeGrafter"/>
</dbReference>
<dbReference type="EC" id="7.-.-.-" evidence="8"/>
<accession>A0AAE3DH40</accession>
<organism evidence="10 11">
    <name type="scientific">Hominenteromicrobium mulieris</name>
    <dbReference type="NCBI Taxonomy" id="2885357"/>
    <lineage>
        <taxon>Bacteria</taxon>
        <taxon>Bacillati</taxon>
        <taxon>Bacillota</taxon>
        <taxon>Clostridia</taxon>
        <taxon>Eubacteriales</taxon>
        <taxon>Oscillospiraceae</taxon>
        <taxon>Hominenteromicrobium</taxon>
    </lineage>
</organism>
<name>A0AAE3DH40_9FIRM</name>
<dbReference type="InterPro" id="IPR027417">
    <property type="entry name" value="P-loop_NTPase"/>
</dbReference>
<keyword evidence="7 8" id="KW-0472">Membrane</keyword>
<dbReference type="InterPro" id="IPR050095">
    <property type="entry name" value="ECF_ABC_transporter_ATP-bd"/>
</dbReference>
<dbReference type="InterPro" id="IPR017871">
    <property type="entry name" value="ABC_transporter-like_CS"/>
</dbReference>
<proteinExistence type="inferred from homology"/>
<dbReference type="PROSITE" id="PS00211">
    <property type="entry name" value="ABC_TRANSPORTER_1"/>
    <property type="match status" value="1"/>
</dbReference>
<dbReference type="InterPro" id="IPR003439">
    <property type="entry name" value="ABC_transporter-like_ATP-bd"/>
</dbReference>
<dbReference type="Pfam" id="PF00005">
    <property type="entry name" value="ABC_tran"/>
    <property type="match status" value="1"/>
</dbReference>
<dbReference type="NCBIfam" id="TIGR04521">
    <property type="entry name" value="ECF_ATPase_2"/>
    <property type="match status" value="1"/>
</dbReference>
<dbReference type="GO" id="GO:0005524">
    <property type="term" value="F:ATP binding"/>
    <property type="evidence" value="ECO:0007669"/>
    <property type="project" value="UniProtKB-UniRule"/>
</dbReference>
<dbReference type="InterPro" id="IPR015856">
    <property type="entry name" value="ABC_transpr_CbiO/EcfA_su"/>
</dbReference>
<protein>
    <recommendedName>
        <fullName evidence="8">Energy-coupling factor transporter ATP-binding protein EcfA2</fullName>
        <ecNumber evidence="8">7.-.-.-</ecNumber>
    </recommendedName>
</protein>
<evidence type="ECO:0000256" key="4">
    <source>
        <dbReference type="ARBA" id="ARBA00022741"/>
    </source>
</evidence>
<feature type="domain" description="ABC transporter" evidence="9">
    <location>
        <begin position="4"/>
        <end position="245"/>
    </location>
</feature>
<evidence type="ECO:0000313" key="11">
    <source>
        <dbReference type="Proteomes" id="UP001199424"/>
    </source>
</evidence>
<evidence type="ECO:0000256" key="8">
    <source>
        <dbReference type="RuleBase" id="RU365104"/>
    </source>
</evidence>
<evidence type="ECO:0000256" key="6">
    <source>
        <dbReference type="ARBA" id="ARBA00022967"/>
    </source>
</evidence>
<comment type="subunit">
    <text evidence="8">Forms a stable energy-coupling factor (ECF) transporter complex composed of 2 membrane-embedded substrate-binding proteins (S component), 2 ATP-binding proteins (A component) and 2 transmembrane proteins (T component).</text>
</comment>
<gene>
    <name evidence="10" type="ORF">LKD31_07825</name>
</gene>
<comment type="caution">
    <text evidence="10">The sequence shown here is derived from an EMBL/GenBank/DDBJ whole genome shotgun (WGS) entry which is preliminary data.</text>
</comment>
<keyword evidence="4 8" id="KW-0547">Nucleotide-binding</keyword>
<dbReference type="InterPro" id="IPR030946">
    <property type="entry name" value="EcfA2"/>
</dbReference>
<dbReference type="PROSITE" id="PS50893">
    <property type="entry name" value="ABC_TRANSPORTER_2"/>
    <property type="match status" value="1"/>
</dbReference>
<dbReference type="Proteomes" id="UP001199424">
    <property type="component" value="Unassembled WGS sequence"/>
</dbReference>
<evidence type="ECO:0000256" key="1">
    <source>
        <dbReference type="ARBA" id="ARBA00004202"/>
    </source>
</evidence>
<dbReference type="EMBL" id="JAJEQC010000006">
    <property type="protein sequence ID" value="MCC2136925.1"/>
    <property type="molecule type" value="Genomic_DNA"/>
</dbReference>
<keyword evidence="5 8" id="KW-0067">ATP-binding</keyword>
<comment type="subcellular location">
    <subcellularLocation>
        <location evidence="1 8">Cell membrane</location>
        <topology evidence="1 8">Peripheral membrane protein</topology>
    </subcellularLocation>
</comment>
<keyword evidence="3 8" id="KW-1003">Cell membrane</keyword>
<evidence type="ECO:0000259" key="9">
    <source>
        <dbReference type="PROSITE" id="PS50893"/>
    </source>
</evidence>
<comment type="function">
    <text evidence="8">ATP-binding (A) component of a common energy-coupling factor (ECF) ABC-transporter complex.</text>
</comment>
<dbReference type="FunFam" id="3.40.50.300:FF:000224">
    <property type="entry name" value="Energy-coupling factor transporter ATP-binding protein EcfA"/>
    <property type="match status" value="1"/>
</dbReference>
<dbReference type="GO" id="GO:0042626">
    <property type="term" value="F:ATPase-coupled transmembrane transporter activity"/>
    <property type="evidence" value="ECO:0007669"/>
    <property type="project" value="TreeGrafter"/>
</dbReference>
<dbReference type="PANTHER" id="PTHR43553">
    <property type="entry name" value="HEAVY METAL TRANSPORTER"/>
    <property type="match status" value="1"/>
</dbReference>